<reference evidence="1 2" key="1">
    <citation type="journal article" date="2019" name="Int. J. Syst. Evol. Microbiol.">
        <title>The Global Catalogue of Microorganisms (GCM) 10K type strain sequencing project: providing services to taxonomists for standard genome sequencing and annotation.</title>
        <authorList>
            <consortium name="The Broad Institute Genomics Platform"/>
            <consortium name="The Broad Institute Genome Sequencing Center for Infectious Disease"/>
            <person name="Wu L."/>
            <person name="Ma J."/>
        </authorList>
    </citation>
    <scope>NUCLEOTIDE SEQUENCE [LARGE SCALE GENOMIC DNA]</scope>
    <source>
        <strain evidence="1 2">CGMCC 1.12859</strain>
    </source>
</reference>
<comment type="caution">
    <text evidence="1">The sequence shown here is derived from an EMBL/GenBank/DDBJ whole genome shotgun (WGS) entry which is preliminary data.</text>
</comment>
<evidence type="ECO:0000313" key="2">
    <source>
        <dbReference type="Proteomes" id="UP001597139"/>
    </source>
</evidence>
<dbReference type="Proteomes" id="UP001597139">
    <property type="component" value="Unassembled WGS sequence"/>
</dbReference>
<sequence>MVISALKRAFDDAGIDIPFPQREVAGDAGATLRREATAGPGD</sequence>
<keyword evidence="2" id="KW-1185">Reference proteome</keyword>
<dbReference type="SUPFAM" id="SSF82689">
    <property type="entry name" value="Mechanosensitive channel protein MscS (YggB), C-terminal domain"/>
    <property type="match status" value="1"/>
</dbReference>
<evidence type="ECO:0000313" key="1">
    <source>
        <dbReference type="EMBL" id="MFD1567848.1"/>
    </source>
</evidence>
<evidence type="ECO:0008006" key="3">
    <source>
        <dbReference type="Google" id="ProtNLM"/>
    </source>
</evidence>
<proteinExistence type="predicted"/>
<gene>
    <name evidence="1" type="ORF">ACFSAU_10110</name>
</gene>
<accession>A0ABD6BT17</accession>
<dbReference type="RefSeq" id="WP_267646983.1">
    <property type="nucleotide sequence ID" value="NZ_JANHGR010000001.1"/>
</dbReference>
<dbReference type="AlphaFoldDB" id="A0ABD6BT17"/>
<protein>
    <recommendedName>
        <fullName evidence="3">Mechanosensitive ion channel</fullName>
    </recommendedName>
</protein>
<dbReference type="InterPro" id="IPR011066">
    <property type="entry name" value="MscS_channel_C_sf"/>
</dbReference>
<organism evidence="1 2">
    <name type="scientific">Halolamina litorea</name>
    <dbReference type="NCBI Taxonomy" id="1515593"/>
    <lineage>
        <taxon>Archaea</taxon>
        <taxon>Methanobacteriati</taxon>
        <taxon>Methanobacteriota</taxon>
        <taxon>Stenosarchaea group</taxon>
        <taxon>Halobacteria</taxon>
        <taxon>Halobacteriales</taxon>
        <taxon>Haloferacaceae</taxon>
    </lineage>
</organism>
<dbReference type="EMBL" id="JBHUCZ010000009">
    <property type="protein sequence ID" value="MFD1567848.1"/>
    <property type="molecule type" value="Genomic_DNA"/>
</dbReference>
<name>A0ABD6BT17_9EURY</name>